<evidence type="ECO:0000313" key="2">
    <source>
        <dbReference type="Proteomes" id="UP000237000"/>
    </source>
</evidence>
<dbReference type="EMBL" id="JXTC01000150">
    <property type="protein sequence ID" value="PON85257.1"/>
    <property type="molecule type" value="Genomic_DNA"/>
</dbReference>
<protein>
    <submittedName>
        <fullName evidence="1">Uncharacterized protein</fullName>
    </submittedName>
</protein>
<proteinExistence type="predicted"/>
<sequence>MRYFGLVQLFKDQSSARGSRQFYTFHSMKDANVSNHITPGISFSKDCSQLLGVSGHDSWHVGRINC</sequence>
<comment type="caution">
    <text evidence="1">The sequence shown here is derived from an EMBL/GenBank/DDBJ whole genome shotgun (WGS) entry which is preliminary data.</text>
</comment>
<dbReference type="AlphaFoldDB" id="A0A2P5EI89"/>
<dbReference type="InParanoid" id="A0A2P5EI89"/>
<reference evidence="2" key="1">
    <citation type="submission" date="2016-06" db="EMBL/GenBank/DDBJ databases">
        <title>Parallel loss of symbiosis genes in relatives of nitrogen-fixing non-legume Parasponia.</title>
        <authorList>
            <person name="Van Velzen R."/>
            <person name="Holmer R."/>
            <person name="Bu F."/>
            <person name="Rutten L."/>
            <person name="Van Zeijl A."/>
            <person name="Liu W."/>
            <person name="Santuari L."/>
            <person name="Cao Q."/>
            <person name="Sharma T."/>
            <person name="Shen D."/>
            <person name="Roswanjaya Y."/>
            <person name="Wardhani T."/>
            <person name="Kalhor M.S."/>
            <person name="Jansen J."/>
            <person name="Van den Hoogen J."/>
            <person name="Gungor B."/>
            <person name="Hartog M."/>
            <person name="Hontelez J."/>
            <person name="Verver J."/>
            <person name="Yang W.-C."/>
            <person name="Schijlen E."/>
            <person name="Repin R."/>
            <person name="Schilthuizen M."/>
            <person name="Schranz E."/>
            <person name="Heidstra R."/>
            <person name="Miyata K."/>
            <person name="Fedorova E."/>
            <person name="Kohlen W."/>
            <person name="Bisseling T."/>
            <person name="Smit S."/>
            <person name="Geurts R."/>
        </authorList>
    </citation>
    <scope>NUCLEOTIDE SEQUENCE [LARGE SCALE GENOMIC DNA]</scope>
    <source>
        <strain evidence="2">cv. RG33-2</strain>
    </source>
</reference>
<dbReference type="Proteomes" id="UP000237000">
    <property type="component" value="Unassembled WGS sequence"/>
</dbReference>
<organism evidence="1 2">
    <name type="scientific">Trema orientale</name>
    <name type="common">Charcoal tree</name>
    <name type="synonym">Celtis orientalis</name>
    <dbReference type="NCBI Taxonomy" id="63057"/>
    <lineage>
        <taxon>Eukaryota</taxon>
        <taxon>Viridiplantae</taxon>
        <taxon>Streptophyta</taxon>
        <taxon>Embryophyta</taxon>
        <taxon>Tracheophyta</taxon>
        <taxon>Spermatophyta</taxon>
        <taxon>Magnoliopsida</taxon>
        <taxon>eudicotyledons</taxon>
        <taxon>Gunneridae</taxon>
        <taxon>Pentapetalae</taxon>
        <taxon>rosids</taxon>
        <taxon>fabids</taxon>
        <taxon>Rosales</taxon>
        <taxon>Cannabaceae</taxon>
        <taxon>Trema</taxon>
    </lineage>
</organism>
<name>A0A2P5EI89_TREOI</name>
<keyword evidence="2" id="KW-1185">Reference proteome</keyword>
<accession>A0A2P5EI89</accession>
<evidence type="ECO:0000313" key="1">
    <source>
        <dbReference type="EMBL" id="PON85257.1"/>
    </source>
</evidence>
<gene>
    <name evidence="1" type="ORF">TorRG33x02_189250</name>
</gene>